<protein>
    <submittedName>
        <fullName evidence="1">2,3-bisphosphoglycerate-dependent phosphoglycerate mutase</fullName>
        <ecNumber evidence="1">5.4.2.11</ecNumber>
    </submittedName>
</protein>
<dbReference type="Gene3D" id="3.40.50.1240">
    <property type="entry name" value="Phosphoglycerate mutase-like"/>
    <property type="match status" value="1"/>
</dbReference>
<dbReference type="InterPro" id="IPR050275">
    <property type="entry name" value="PGM_Phosphatase"/>
</dbReference>
<dbReference type="GO" id="GO:0004619">
    <property type="term" value="F:phosphoglycerate mutase activity"/>
    <property type="evidence" value="ECO:0007669"/>
    <property type="project" value="UniProtKB-EC"/>
</dbReference>
<dbReference type="CDD" id="cd07067">
    <property type="entry name" value="HP_PGM_like"/>
    <property type="match status" value="1"/>
</dbReference>
<reference evidence="1" key="1">
    <citation type="submission" date="2021-01" db="EMBL/GenBank/DDBJ databases">
        <title>Genomic Encyclopedia of Type Strains, Phase IV (KMG-IV): sequencing the most valuable type-strain genomes for metagenomic binning, comparative biology and taxonomic classification.</title>
        <authorList>
            <person name="Goeker M."/>
        </authorList>
    </citation>
    <scope>NUCLEOTIDE SEQUENCE</scope>
    <source>
        <strain evidence="1">DSM 21943</strain>
    </source>
</reference>
<dbReference type="EC" id="5.4.2.11" evidence="1"/>
<dbReference type="Proteomes" id="UP001179280">
    <property type="component" value="Unassembled WGS sequence"/>
</dbReference>
<keyword evidence="1" id="KW-0413">Isomerase</keyword>
<organism evidence="1 2">
    <name type="scientific">Shouchella xiaoxiensis</name>
    <dbReference type="NCBI Taxonomy" id="766895"/>
    <lineage>
        <taxon>Bacteria</taxon>
        <taxon>Bacillati</taxon>
        <taxon>Bacillota</taxon>
        <taxon>Bacilli</taxon>
        <taxon>Bacillales</taxon>
        <taxon>Bacillaceae</taxon>
        <taxon>Shouchella</taxon>
    </lineage>
</organism>
<dbReference type="Pfam" id="PF00300">
    <property type="entry name" value="His_Phos_1"/>
    <property type="match status" value="1"/>
</dbReference>
<dbReference type="InterPro" id="IPR013078">
    <property type="entry name" value="His_Pase_superF_clade-1"/>
</dbReference>
<name>A0ABS2SPH5_9BACI</name>
<keyword evidence="2" id="KW-1185">Reference proteome</keyword>
<evidence type="ECO:0000313" key="1">
    <source>
        <dbReference type="EMBL" id="MBM7837415.1"/>
    </source>
</evidence>
<dbReference type="RefSeq" id="WP_204464327.1">
    <property type="nucleotide sequence ID" value="NZ_JAFBCV010000001.1"/>
</dbReference>
<dbReference type="SMART" id="SM00855">
    <property type="entry name" value="PGAM"/>
    <property type="match status" value="1"/>
</dbReference>
<gene>
    <name evidence="1" type="ORF">JOC54_000646</name>
</gene>
<sequence length="180" mass="20533">MEKQIIYFVRHAEAVGQEPDAVLTDGGRNDAIRLQPYFDQIQIDQIVASPYTRALETISPTAKAQQLPILKDSRLAERVLSTRLLQDWMSPLKHSFEDLNLKLEGGESSNEATARIRAVLNEVLVSEKNTILVTHGNLLALLIHSYQHEFGFKEWKTMRNPDVFQFNAEKEVFIRKSALT</sequence>
<accession>A0ABS2SPH5</accession>
<dbReference type="EMBL" id="JAFBCV010000001">
    <property type="protein sequence ID" value="MBM7837415.1"/>
    <property type="molecule type" value="Genomic_DNA"/>
</dbReference>
<proteinExistence type="predicted"/>
<dbReference type="PANTHER" id="PTHR48100">
    <property type="entry name" value="BROAD-SPECIFICITY PHOSPHATASE YOR283W-RELATED"/>
    <property type="match status" value="1"/>
</dbReference>
<dbReference type="SUPFAM" id="SSF53254">
    <property type="entry name" value="Phosphoglycerate mutase-like"/>
    <property type="match status" value="1"/>
</dbReference>
<dbReference type="InterPro" id="IPR029033">
    <property type="entry name" value="His_PPase_superfam"/>
</dbReference>
<comment type="caution">
    <text evidence="1">The sequence shown here is derived from an EMBL/GenBank/DDBJ whole genome shotgun (WGS) entry which is preliminary data.</text>
</comment>
<evidence type="ECO:0000313" key="2">
    <source>
        <dbReference type="Proteomes" id="UP001179280"/>
    </source>
</evidence>
<dbReference type="PANTHER" id="PTHR48100:SF1">
    <property type="entry name" value="HISTIDINE PHOSPHATASE FAMILY PROTEIN-RELATED"/>
    <property type="match status" value="1"/>
</dbReference>